<proteinExistence type="predicted"/>
<dbReference type="AlphaFoldDB" id="A0AAE9JFW1"/>
<protein>
    <recommendedName>
        <fullName evidence="4">DUF38 domain-containing protein</fullName>
    </recommendedName>
</protein>
<evidence type="ECO:0008006" key="4">
    <source>
        <dbReference type="Google" id="ProtNLM"/>
    </source>
</evidence>
<evidence type="ECO:0000256" key="1">
    <source>
        <dbReference type="SAM" id="MobiDB-lite"/>
    </source>
</evidence>
<dbReference type="Proteomes" id="UP000829354">
    <property type="component" value="Chromosome IV"/>
</dbReference>
<gene>
    <name evidence="2" type="ORF">L5515_010469</name>
</gene>
<name>A0AAE9JFW1_CAEBR</name>
<organism evidence="2 3">
    <name type="scientific">Caenorhabditis briggsae</name>
    <dbReference type="NCBI Taxonomy" id="6238"/>
    <lineage>
        <taxon>Eukaryota</taxon>
        <taxon>Metazoa</taxon>
        <taxon>Ecdysozoa</taxon>
        <taxon>Nematoda</taxon>
        <taxon>Chromadorea</taxon>
        <taxon>Rhabditida</taxon>
        <taxon>Rhabditina</taxon>
        <taxon>Rhabditomorpha</taxon>
        <taxon>Rhabditoidea</taxon>
        <taxon>Rhabditidae</taxon>
        <taxon>Peloderinae</taxon>
        <taxon>Caenorhabditis</taxon>
    </lineage>
</organism>
<feature type="region of interest" description="Disordered" evidence="1">
    <location>
        <begin position="42"/>
        <end position="69"/>
    </location>
</feature>
<evidence type="ECO:0000313" key="2">
    <source>
        <dbReference type="EMBL" id="UMM26997.1"/>
    </source>
</evidence>
<reference evidence="2 3" key="1">
    <citation type="submission" date="2022-04" db="EMBL/GenBank/DDBJ databases">
        <title>Chromosome-level reference genomes for two strains of Caenorhabditis briggsae: an improved platform for comparative genomics.</title>
        <authorList>
            <person name="Stevens L."/>
            <person name="Andersen E."/>
        </authorList>
    </citation>
    <scope>NUCLEOTIDE SEQUENCE [LARGE SCALE GENOMIC DNA]</scope>
    <source>
        <strain evidence="2">VX34</strain>
        <tissue evidence="2">Whole-organism</tissue>
    </source>
</reference>
<accession>A0AAE9JFW1</accession>
<evidence type="ECO:0000313" key="3">
    <source>
        <dbReference type="Proteomes" id="UP000829354"/>
    </source>
</evidence>
<sequence>MEHPFLNNNSDDLNDFLRVLFNNKNTIRMAHEKVCELIKNNRMPGDPVERQGVPPPAGSNPHAPVSAQPSVDSCPLSFQTVESNISRTIEHFRWRSKTDKTVENYRNQKNDLIKILKIKDAFKNMSLELLGTFQNSTTADLDEISEIMFHRRTSKRCFIKASSFKFQLKTVKFIIGPDRIRIEIWNSAHESADSNRVFNYVRASSEDTFARYGDHEFFLFQKYEDVAVKEFKFLIKRLSNEHVLEELAFEIEPFLTERAFLDTKVLNVIGKWLRKRKIKIQANIFTYRFTRQLPTRKYKSPFFPIFKSLKPETLERLNFQMWNDDRVLGMKVKFIDFSDKLRRTKQWKSASHLNISDNLFVKQWKKFSHFQSIYLLSVNAEDVEELKKTFTNEKYLPTQGCDIYLEQDYPLNFTKIFHILSPNDKFTNPLNPSMLVFPIDDQKEVTMEFEHNMIQVRVENRIQNGQ</sequence>
<dbReference type="EMBL" id="CP092623">
    <property type="protein sequence ID" value="UMM26997.1"/>
    <property type="molecule type" value="Genomic_DNA"/>
</dbReference>
<keyword evidence="3" id="KW-1185">Reference proteome</keyword>